<dbReference type="Gene3D" id="2.130.10.10">
    <property type="entry name" value="YVTN repeat-like/Quinoprotein amine dehydrogenase"/>
    <property type="match status" value="1"/>
</dbReference>
<keyword evidence="1" id="KW-0597">Phosphoprotein</keyword>
<feature type="region of interest" description="Disordered" evidence="3">
    <location>
        <begin position="540"/>
        <end position="566"/>
    </location>
</feature>
<dbReference type="InterPro" id="IPR043502">
    <property type="entry name" value="DNA/RNA_pol_sf"/>
</dbReference>
<dbReference type="PANTHER" id="PTHR12877:SF15">
    <property type="entry name" value="RHO GUANINE NUCLEOTIDE EXCHANGE FACTOR 17"/>
    <property type="match status" value="1"/>
</dbReference>
<dbReference type="Pfam" id="PF19056">
    <property type="entry name" value="WD40_2"/>
    <property type="match status" value="2"/>
</dbReference>
<evidence type="ECO:0000256" key="3">
    <source>
        <dbReference type="SAM" id="MobiDB-lite"/>
    </source>
</evidence>
<dbReference type="SUPFAM" id="SSF56672">
    <property type="entry name" value="DNA/RNA polymerases"/>
    <property type="match status" value="2"/>
</dbReference>
<protein>
    <recommendedName>
        <fullName evidence="4">Reverse transcriptase domain-containing protein</fullName>
    </recommendedName>
</protein>
<dbReference type="EMBL" id="JAJSOF020000023">
    <property type="protein sequence ID" value="KAJ4436175.1"/>
    <property type="molecule type" value="Genomic_DNA"/>
</dbReference>
<comment type="caution">
    <text evidence="5">The sequence shown here is derived from an EMBL/GenBank/DDBJ whole genome shotgun (WGS) entry which is preliminary data.</text>
</comment>
<dbReference type="SUPFAM" id="SSF50978">
    <property type="entry name" value="WD40 repeat-like"/>
    <property type="match status" value="1"/>
</dbReference>
<evidence type="ECO:0000256" key="1">
    <source>
        <dbReference type="ARBA" id="ARBA00022553"/>
    </source>
</evidence>
<reference evidence="5 6" key="1">
    <citation type="journal article" date="2022" name="Allergy">
        <title>Genome assembly and annotation of Periplaneta americana reveal a comprehensive cockroach allergen profile.</title>
        <authorList>
            <person name="Wang L."/>
            <person name="Xiong Q."/>
            <person name="Saelim N."/>
            <person name="Wang L."/>
            <person name="Nong W."/>
            <person name="Wan A.T."/>
            <person name="Shi M."/>
            <person name="Liu X."/>
            <person name="Cao Q."/>
            <person name="Hui J.H.L."/>
            <person name="Sookrung N."/>
            <person name="Leung T.F."/>
            <person name="Tungtrongchitr A."/>
            <person name="Tsui S.K.W."/>
        </authorList>
    </citation>
    <scope>NUCLEOTIDE SEQUENCE [LARGE SCALE GENOMIC DNA]</scope>
    <source>
        <strain evidence="5">PWHHKU_190912</strain>
    </source>
</reference>
<organism evidence="5 6">
    <name type="scientific">Periplaneta americana</name>
    <name type="common">American cockroach</name>
    <name type="synonym">Blatta americana</name>
    <dbReference type="NCBI Taxonomy" id="6978"/>
    <lineage>
        <taxon>Eukaryota</taxon>
        <taxon>Metazoa</taxon>
        <taxon>Ecdysozoa</taxon>
        <taxon>Arthropoda</taxon>
        <taxon>Hexapoda</taxon>
        <taxon>Insecta</taxon>
        <taxon>Pterygota</taxon>
        <taxon>Neoptera</taxon>
        <taxon>Polyneoptera</taxon>
        <taxon>Dictyoptera</taxon>
        <taxon>Blattodea</taxon>
        <taxon>Blattoidea</taxon>
        <taxon>Blattidae</taxon>
        <taxon>Blattinae</taxon>
        <taxon>Periplaneta</taxon>
    </lineage>
</organism>
<dbReference type="Proteomes" id="UP001148838">
    <property type="component" value="Unassembled WGS sequence"/>
</dbReference>
<evidence type="ECO:0000313" key="6">
    <source>
        <dbReference type="Proteomes" id="UP001148838"/>
    </source>
</evidence>
<feature type="domain" description="Reverse transcriptase" evidence="4">
    <location>
        <begin position="1"/>
        <end position="387"/>
    </location>
</feature>
<keyword evidence="6" id="KW-1185">Reference proteome</keyword>
<evidence type="ECO:0000313" key="5">
    <source>
        <dbReference type="EMBL" id="KAJ4436175.1"/>
    </source>
</evidence>
<gene>
    <name evidence="5" type="ORF">ANN_18805</name>
</gene>
<dbReference type="InterPro" id="IPR039919">
    <property type="entry name" value="ARHGEF10/ARHGEF17"/>
</dbReference>
<dbReference type="CDD" id="cd01650">
    <property type="entry name" value="RT_nLTR_like"/>
    <property type="match status" value="1"/>
</dbReference>
<evidence type="ECO:0000259" key="4">
    <source>
        <dbReference type="PROSITE" id="PS50878"/>
    </source>
</evidence>
<proteinExistence type="predicted"/>
<name>A0ABQ8SR29_PERAM</name>
<evidence type="ECO:0000256" key="2">
    <source>
        <dbReference type="ARBA" id="ARBA00022658"/>
    </source>
</evidence>
<dbReference type="PANTHER" id="PTHR12877">
    <property type="entry name" value="RHO GUANINE NUCLEOTIDE EXCHANGE FACTOR"/>
    <property type="match status" value="1"/>
</dbReference>
<dbReference type="InterPro" id="IPR036322">
    <property type="entry name" value="WD40_repeat_dom_sf"/>
</dbReference>
<sequence length="1278" mass="144843">MSLKLTVKEIHISSEIRNGIENLSVVFTKPEKRTSWEESFNEAKQKLALSADRRPSPEFLSPLPIRKTRAGLQFTCAAPTLGLNAYNMRDVWVCNSDGYVGQVCVLSLQPEPTVISCNGVCNARILCIASIPVGVTGPSSGCSIGEPFMNSKAGISISVEDTDDSGGNTVQLDRWFIIIFPNELQYLESVLKCLSFFTILDKKWEYKGTVHQLFMDFKKAYDSVKKEVLYDNLIEFGIPKKLVRLIKMCLSETYSRVRIGQFLSDAFPIHCGLKQGDALSPLLFNFALEYAIRKVQDNTEGLELNGLHQLLVYADDVNMLGENPQTIRENTEILFEASKVIELEVNPEKTKYMIMSRDQNIVRNGNIKIEDLSFEEVEKFKYLGATVTNINDTQEEIKRRINMGNASWTLTLREEQRLRVFENKVLRKIFGAKRDEVTGEWRKLHNAELHALYSSPDIIRNIKSRRLRWAGHVARMGEFRNAYRVLVGRPAGKRPLGRPRRRWEDNIKMDLREMGYDGRDWINLAQDRDQWQAYVRVAMNPGSSSSEDEDEGEEGPAVNIGVEEEQKRIRSASDSLACESSDDADSLQPTMWLGTEDGCIHVYNCSDNIRIKKNKVKIQHGSSVHSIMWVPTAEHSVPAYLDNRVFVSLANGDITVYVRDHTGGWNTTDPYTVSVGTAAMPVTRMLPIAGKLWCGCHNAIKILNTASLEVEHSFQVNSDSGRAVTCMALSGLGVWISLQNSAVIRLFHATSYEFLCDVNVAPAVTKMLANEIIGDHQCGFRRNRSTIDQIFCIRQIMEKKWEYTGTVHQLFIDFKKAYDSVKREVLYDIHIEFGIPKKLVRLIKMCLSETYSRVRIGQFLSAAFPIHCGLKQGDALSPLLFNFALEFAIRKVQDNREGLELNGLHQLLVYADDVNMLGENPQTIRENTGILLEASKEIEVEKFKYLGATVTNINDTREEIKRRINMGNACYYSVEKLLSSSLLSKNLKVRIYKTVILPVVLYGCETWTLTLREEQRLRVFENKVLRKIFGAKRDEVTGEWRKLHNTELHALYSSPDIIRNIKSRRLRWARHVARMGESRNAYRVLIGRPEGKRPLGGPRRRWEDNIKMDLREVGYDDREWINFAQIGTNGGRCDDIIRQHKAACLRVTSLLACKDLLWIGTSAGVILTMPLPHISSATTKLANIPNATGVPHGHTGHVRFLTFVETVPSQSSEGLMVRPSTHHRYSLKSKTDLQSSSNSNVKLLVISGGDGYEDFRTSSVSEVAGREDSTNHLLLWHV</sequence>
<dbReference type="InterPro" id="IPR015943">
    <property type="entry name" value="WD40/YVTN_repeat-like_dom_sf"/>
</dbReference>
<dbReference type="PROSITE" id="PS50878">
    <property type="entry name" value="RT_POL"/>
    <property type="match status" value="1"/>
</dbReference>
<keyword evidence="2" id="KW-0344">Guanine-nucleotide releasing factor</keyword>
<dbReference type="Pfam" id="PF00078">
    <property type="entry name" value="RVT_1"/>
    <property type="match status" value="1"/>
</dbReference>
<accession>A0ABQ8SR29</accession>
<dbReference type="InterPro" id="IPR000477">
    <property type="entry name" value="RT_dom"/>
</dbReference>